<feature type="transmembrane region" description="Helical" evidence="1">
    <location>
        <begin position="29"/>
        <end position="48"/>
    </location>
</feature>
<sequence>MISVTHLTKDYGYHRGVFDISFEIYEGEILGILCLGALICFILGQWIFQKRDLPL</sequence>
<gene>
    <name evidence="2" type="ORF">NMU03_02695</name>
</gene>
<protein>
    <submittedName>
        <fullName evidence="2">Uncharacterized protein</fullName>
    </submittedName>
</protein>
<keyword evidence="1" id="KW-0812">Transmembrane</keyword>
<organism evidence="2 3">
    <name type="scientific">Allocoprobacillus halotolerans</name>
    <dbReference type="NCBI Taxonomy" id="2944914"/>
    <lineage>
        <taxon>Bacteria</taxon>
        <taxon>Bacillati</taxon>
        <taxon>Bacillota</taxon>
        <taxon>Erysipelotrichia</taxon>
        <taxon>Erysipelotrichales</taxon>
        <taxon>Erysipelotrichaceae</taxon>
        <taxon>Allocoprobacillus</taxon>
    </lineage>
</organism>
<keyword evidence="3" id="KW-1185">Reference proteome</keyword>
<evidence type="ECO:0000313" key="2">
    <source>
        <dbReference type="EMBL" id="UTY39738.1"/>
    </source>
</evidence>
<keyword evidence="1" id="KW-0472">Membrane</keyword>
<name>A0ABY5I4U0_9FIRM</name>
<evidence type="ECO:0000313" key="3">
    <source>
        <dbReference type="Proteomes" id="UP001060112"/>
    </source>
</evidence>
<dbReference type="RefSeq" id="WP_290141099.1">
    <property type="nucleotide sequence ID" value="NZ_CP101620.1"/>
</dbReference>
<reference evidence="2" key="1">
    <citation type="submission" date="2022-07" db="EMBL/GenBank/DDBJ databases">
        <title>Faecal culturing of patients with breast cancer.</title>
        <authorList>
            <person name="Teng N.M.Y."/>
            <person name="Kiu R."/>
            <person name="Evans R."/>
            <person name="Baker D.J."/>
            <person name="Zenner C."/>
            <person name="Robinson S.D."/>
            <person name="Hall L.J."/>
        </authorList>
    </citation>
    <scope>NUCLEOTIDE SEQUENCE</scope>
    <source>
        <strain evidence="2">LH1062</strain>
    </source>
</reference>
<dbReference type="EMBL" id="CP101620">
    <property type="protein sequence ID" value="UTY39738.1"/>
    <property type="molecule type" value="Genomic_DNA"/>
</dbReference>
<dbReference type="Proteomes" id="UP001060112">
    <property type="component" value="Chromosome"/>
</dbReference>
<evidence type="ECO:0000256" key="1">
    <source>
        <dbReference type="SAM" id="Phobius"/>
    </source>
</evidence>
<accession>A0ABY5I4U0</accession>
<proteinExistence type="predicted"/>
<keyword evidence="1" id="KW-1133">Transmembrane helix</keyword>